<accession>A0ACA9P6Q2</accession>
<sequence>MSLSAVGSANTNARSSRISSSQEVSISSLVIVYRCKLKPSDVPFPADGTRPLHLGSLAFRSYLLI</sequence>
<protein>
    <submittedName>
        <fullName evidence="1">2187_t:CDS:1</fullName>
    </submittedName>
</protein>
<evidence type="ECO:0000313" key="1">
    <source>
        <dbReference type="EMBL" id="CAG8692360.1"/>
    </source>
</evidence>
<keyword evidence="2" id="KW-1185">Reference proteome</keyword>
<comment type="caution">
    <text evidence="1">The sequence shown here is derived from an EMBL/GenBank/DDBJ whole genome shotgun (WGS) entry which is preliminary data.</text>
</comment>
<dbReference type="Proteomes" id="UP000789525">
    <property type="component" value="Unassembled WGS sequence"/>
</dbReference>
<organism evidence="1 2">
    <name type="scientific">Acaulospora colombiana</name>
    <dbReference type="NCBI Taxonomy" id="27376"/>
    <lineage>
        <taxon>Eukaryota</taxon>
        <taxon>Fungi</taxon>
        <taxon>Fungi incertae sedis</taxon>
        <taxon>Mucoromycota</taxon>
        <taxon>Glomeromycotina</taxon>
        <taxon>Glomeromycetes</taxon>
        <taxon>Diversisporales</taxon>
        <taxon>Acaulosporaceae</taxon>
        <taxon>Acaulospora</taxon>
    </lineage>
</organism>
<evidence type="ECO:0000313" key="2">
    <source>
        <dbReference type="Proteomes" id="UP000789525"/>
    </source>
</evidence>
<proteinExistence type="predicted"/>
<gene>
    <name evidence="1" type="ORF">ACOLOM_LOCUS9877</name>
</gene>
<dbReference type="EMBL" id="CAJVPT010029899">
    <property type="protein sequence ID" value="CAG8692360.1"/>
    <property type="molecule type" value="Genomic_DNA"/>
</dbReference>
<reference evidence="1" key="1">
    <citation type="submission" date="2021-06" db="EMBL/GenBank/DDBJ databases">
        <authorList>
            <person name="Kallberg Y."/>
            <person name="Tangrot J."/>
            <person name="Rosling A."/>
        </authorList>
    </citation>
    <scope>NUCLEOTIDE SEQUENCE</scope>
    <source>
        <strain evidence="1">CL356</strain>
    </source>
</reference>
<name>A0ACA9P6Q2_9GLOM</name>